<name>A0A8S1NHZ3_PARPR</name>
<proteinExistence type="predicted"/>
<protein>
    <submittedName>
        <fullName evidence="1">Uncharacterized protein</fullName>
    </submittedName>
</protein>
<accession>A0A8S1NHZ3</accession>
<evidence type="ECO:0000313" key="1">
    <source>
        <dbReference type="EMBL" id="CAD8092070.1"/>
    </source>
</evidence>
<comment type="caution">
    <text evidence="1">The sequence shown here is derived from an EMBL/GenBank/DDBJ whole genome shotgun (WGS) entry which is preliminary data.</text>
</comment>
<reference evidence="1" key="1">
    <citation type="submission" date="2021-01" db="EMBL/GenBank/DDBJ databases">
        <authorList>
            <consortium name="Genoscope - CEA"/>
            <person name="William W."/>
        </authorList>
    </citation>
    <scope>NUCLEOTIDE SEQUENCE</scope>
</reference>
<dbReference type="EMBL" id="CAJJDM010000092">
    <property type="protein sequence ID" value="CAD8092070.1"/>
    <property type="molecule type" value="Genomic_DNA"/>
</dbReference>
<dbReference type="Proteomes" id="UP000688137">
    <property type="component" value="Unassembled WGS sequence"/>
</dbReference>
<evidence type="ECO:0000313" key="2">
    <source>
        <dbReference type="Proteomes" id="UP000688137"/>
    </source>
</evidence>
<keyword evidence="2" id="KW-1185">Reference proteome</keyword>
<sequence length="241" mass="28984">MLVHKMQKMQWQSHDVAQAHIKGPPKILYSPQFLQRLKYEKYVSDPFKKFVPFQEISDRVLHLESHKLNIMSLYIYIKLIQGVSSSKSKHQEPFNFQYRSEHQLMHYPGQQILHLNDTSHNQQPYGQNPGVKETDYNPHPAVLSLIQNMQIFTNNFLLLKKEMDIQEGQRMQLIHIAYLNHQLNRFQYYVFQFLIHFQKLKQNKYCQLKTIFHNQGEYHQKSKLQFQTQLNKLNQSKLIMI</sequence>
<gene>
    <name evidence="1" type="ORF">PPRIM_AZ9-3.1.T0890203</name>
</gene>
<dbReference type="AlphaFoldDB" id="A0A8S1NHZ3"/>
<organism evidence="1 2">
    <name type="scientific">Paramecium primaurelia</name>
    <dbReference type="NCBI Taxonomy" id="5886"/>
    <lineage>
        <taxon>Eukaryota</taxon>
        <taxon>Sar</taxon>
        <taxon>Alveolata</taxon>
        <taxon>Ciliophora</taxon>
        <taxon>Intramacronucleata</taxon>
        <taxon>Oligohymenophorea</taxon>
        <taxon>Peniculida</taxon>
        <taxon>Parameciidae</taxon>
        <taxon>Paramecium</taxon>
    </lineage>
</organism>